<evidence type="ECO:0000256" key="3">
    <source>
        <dbReference type="ARBA" id="ARBA00023004"/>
    </source>
</evidence>
<dbReference type="Gene3D" id="3.30.70.20">
    <property type="match status" value="1"/>
</dbReference>
<dbReference type="Gene3D" id="3.40.950.10">
    <property type="entry name" value="Fe-only Hydrogenase (Larger Subunit), Chain L, domain 3"/>
    <property type="match status" value="1"/>
</dbReference>
<dbReference type="SUPFAM" id="SSF55785">
    <property type="entry name" value="PYP-like sensor domain (PAS domain)"/>
    <property type="match status" value="1"/>
</dbReference>
<protein>
    <submittedName>
        <fullName evidence="7">Iron hydrogenase 1</fullName>
        <ecNumber evidence="7">1.12.7.2</ecNumber>
    </submittedName>
</protein>
<proteinExistence type="predicted"/>
<dbReference type="InterPro" id="IPR017900">
    <property type="entry name" value="4Fe4S_Fe_S_CS"/>
</dbReference>
<keyword evidence="1" id="KW-0004">4Fe-4S</keyword>
<evidence type="ECO:0000313" key="8">
    <source>
        <dbReference type="Proteomes" id="UP000298324"/>
    </source>
</evidence>
<dbReference type="EC" id="1.12.7.2" evidence="7"/>
<dbReference type="InterPro" id="IPR017896">
    <property type="entry name" value="4Fe4S_Fe-S-bd"/>
</dbReference>
<evidence type="ECO:0000256" key="2">
    <source>
        <dbReference type="ARBA" id="ARBA00022723"/>
    </source>
</evidence>
<keyword evidence="3" id="KW-0408">Iron</keyword>
<dbReference type="Gene3D" id="3.30.450.20">
    <property type="entry name" value="PAS domain"/>
    <property type="match status" value="1"/>
</dbReference>
<dbReference type="Pfam" id="PF12838">
    <property type="entry name" value="Fer4_7"/>
    <property type="match status" value="1"/>
</dbReference>
<keyword evidence="4" id="KW-0411">Iron-sulfur</keyword>
<dbReference type="CDD" id="cd00130">
    <property type="entry name" value="PAS"/>
    <property type="match status" value="1"/>
</dbReference>
<dbReference type="PANTHER" id="PTHR11615">
    <property type="entry name" value="NITRATE, FORMATE, IRON DEHYDROGENASE"/>
    <property type="match status" value="1"/>
</dbReference>
<dbReference type="EMBL" id="QFGA01000001">
    <property type="protein sequence ID" value="TEB08504.1"/>
    <property type="molecule type" value="Genomic_DNA"/>
</dbReference>
<dbReference type="SUPFAM" id="SSF54862">
    <property type="entry name" value="4Fe-4S ferredoxins"/>
    <property type="match status" value="1"/>
</dbReference>
<dbReference type="SUPFAM" id="SSF53920">
    <property type="entry name" value="Fe-only hydrogenase"/>
    <property type="match status" value="1"/>
</dbReference>
<dbReference type="InterPro" id="IPR007202">
    <property type="entry name" value="4Fe-4S_dom"/>
</dbReference>
<feature type="domain" description="4Fe-4S" evidence="6">
    <location>
        <begin position="366"/>
        <end position="427"/>
    </location>
</feature>
<dbReference type="GO" id="GO:0008901">
    <property type="term" value="F:ferredoxin hydrogenase activity"/>
    <property type="evidence" value="ECO:0007669"/>
    <property type="project" value="UniProtKB-EC"/>
</dbReference>
<evidence type="ECO:0000259" key="5">
    <source>
        <dbReference type="PROSITE" id="PS51379"/>
    </source>
</evidence>
<feature type="domain" description="4Fe-4S ferredoxin-type" evidence="5">
    <location>
        <begin position="37"/>
        <end position="66"/>
    </location>
</feature>
<keyword evidence="7" id="KW-0560">Oxidoreductase</keyword>
<dbReference type="SMART" id="SM00091">
    <property type="entry name" value="PAS"/>
    <property type="match status" value="1"/>
</dbReference>
<dbReference type="PROSITE" id="PS51656">
    <property type="entry name" value="4FE4S"/>
    <property type="match status" value="1"/>
</dbReference>
<dbReference type="GO" id="GO:0046872">
    <property type="term" value="F:metal ion binding"/>
    <property type="evidence" value="ECO:0007669"/>
    <property type="project" value="UniProtKB-KW"/>
</dbReference>
<evidence type="ECO:0000256" key="1">
    <source>
        <dbReference type="ARBA" id="ARBA00022485"/>
    </source>
</evidence>
<dbReference type="RefSeq" id="WP_190240086.1">
    <property type="nucleotide sequence ID" value="NZ_QFGA01000001.1"/>
</dbReference>
<gene>
    <name evidence="7" type="ORF">Psch_02068</name>
</gene>
<evidence type="ECO:0000259" key="6">
    <source>
        <dbReference type="PROSITE" id="PS51656"/>
    </source>
</evidence>
<dbReference type="InterPro" id="IPR004108">
    <property type="entry name" value="Fe_hydrogenase_lsu_C"/>
</dbReference>
<dbReference type="InterPro" id="IPR035965">
    <property type="entry name" value="PAS-like_dom_sf"/>
</dbReference>
<keyword evidence="2" id="KW-0479">Metal-binding</keyword>
<comment type="caution">
    <text evidence="7">The sequence shown here is derived from an EMBL/GenBank/DDBJ whole genome shotgun (WGS) entry which is preliminary data.</text>
</comment>
<dbReference type="InterPro" id="IPR009016">
    <property type="entry name" value="Fe_hydrogenase"/>
</dbReference>
<keyword evidence="8" id="KW-1185">Reference proteome</keyword>
<dbReference type="PROSITE" id="PS51379">
    <property type="entry name" value="4FE4S_FER_2"/>
    <property type="match status" value="2"/>
</dbReference>
<dbReference type="PROSITE" id="PS00198">
    <property type="entry name" value="4FE4S_FER_1"/>
    <property type="match status" value="1"/>
</dbReference>
<feature type="domain" description="4Fe-4S ferredoxin-type" evidence="5">
    <location>
        <begin position="2"/>
        <end position="31"/>
    </location>
</feature>
<dbReference type="Proteomes" id="UP000298324">
    <property type="component" value="Unassembled WGS sequence"/>
</dbReference>
<dbReference type="InterPro" id="IPR050340">
    <property type="entry name" value="Cytosolic_Fe-S_CAF"/>
</dbReference>
<dbReference type="InterPro" id="IPR000014">
    <property type="entry name" value="PAS"/>
</dbReference>
<organism evidence="7 8">
    <name type="scientific">Pelotomaculum schinkii</name>
    <dbReference type="NCBI Taxonomy" id="78350"/>
    <lineage>
        <taxon>Bacteria</taxon>
        <taxon>Bacillati</taxon>
        <taxon>Bacillota</taxon>
        <taxon>Clostridia</taxon>
        <taxon>Eubacteriales</taxon>
        <taxon>Desulfotomaculaceae</taxon>
        <taxon>Pelotomaculum</taxon>
    </lineage>
</organism>
<sequence>MNLIKTNDAKCRDCYKCVRHCPVKAISIKSNQDESQVHVKVLDESCIHDGLCTSICPQKAKVVVSLLEKVKELLNSESGMVVASVAPSFPSAIPLDDPGLFPSLLRRLGFSYVGQTAVGAELIALEHRQLNAPGPVISSACPVVVNLVEQYYPHLIPYLSPLVSPMVAHGRYLKTRFPGCTVVFIGPCIAKIGEAMSEEVRDAVDYVLGFNEVWDWIKEENVDLKEIPKAGFDGYTPGPARLFPVEGGQLLASYMSTDIIDRGVQAVSGLDNCTTLFKNFTPATIEQRPGFTELLACSGGCLGGPCAASADDIYLKRIKLMDYYSYNVQWEQPLNHRMEKLSMPADLLYRKYRDRKVNLPVPDEGQIKDILAMSDKFEPGDELNCGACGFDTCREKAIAVYQGKAEPQMCIPFMRKRAESLSNMVLHALSDGVIIVGEDLTIQEINPAAEKIFDCAGSVIGQKLDKLIDPSEFIRVFKEMTIVKSSICYLSNKMVTRQIIFPLGNRAVGIFTDITAELRKQKELQLVKTQTIQRAREVIKKQMTVAQVIAGLLGETTAETKVQLNQLINLMKEDGVEEKERKE</sequence>
<name>A0A4Y7RHP2_9FIRM</name>
<dbReference type="AlphaFoldDB" id="A0A4Y7RHP2"/>
<evidence type="ECO:0000313" key="7">
    <source>
        <dbReference type="EMBL" id="TEB08504.1"/>
    </source>
</evidence>
<dbReference type="GO" id="GO:0051539">
    <property type="term" value="F:4 iron, 4 sulfur cluster binding"/>
    <property type="evidence" value="ECO:0007669"/>
    <property type="project" value="UniProtKB-KW"/>
</dbReference>
<dbReference type="Pfam" id="PF04060">
    <property type="entry name" value="FeS"/>
    <property type="match status" value="1"/>
</dbReference>
<dbReference type="Gene3D" id="1.10.15.40">
    <property type="entry name" value="Electron transport complex subunit B, putative Fe-S cluster"/>
    <property type="match status" value="1"/>
</dbReference>
<dbReference type="Pfam" id="PF02906">
    <property type="entry name" value="Fe_hyd_lg_C"/>
    <property type="match status" value="1"/>
</dbReference>
<accession>A0A4Y7RHP2</accession>
<evidence type="ECO:0000256" key="4">
    <source>
        <dbReference type="ARBA" id="ARBA00023014"/>
    </source>
</evidence>
<reference evidence="7 8" key="1">
    <citation type="journal article" date="2018" name="Environ. Microbiol.">
        <title>Novel energy conservation strategies and behaviour of Pelotomaculum schinkii driving syntrophic propionate catabolism.</title>
        <authorList>
            <person name="Hidalgo-Ahumada C.A.P."/>
            <person name="Nobu M.K."/>
            <person name="Narihiro T."/>
            <person name="Tamaki H."/>
            <person name="Liu W.T."/>
            <person name="Kamagata Y."/>
            <person name="Stams A.J.M."/>
            <person name="Imachi H."/>
            <person name="Sousa D.Z."/>
        </authorList>
    </citation>
    <scope>NUCLEOTIDE SEQUENCE [LARGE SCALE GENOMIC DNA]</scope>
    <source>
        <strain evidence="7 8">HH</strain>
    </source>
</reference>